<evidence type="ECO:0000256" key="4">
    <source>
        <dbReference type="ARBA" id="ARBA00023136"/>
    </source>
</evidence>
<keyword evidence="9" id="KW-1185">Reference proteome</keyword>
<keyword evidence="5" id="KW-0175">Coiled coil</keyword>
<proteinExistence type="predicted"/>
<dbReference type="Proteomes" id="UP001186944">
    <property type="component" value="Unassembled WGS sequence"/>
</dbReference>
<evidence type="ECO:0000256" key="5">
    <source>
        <dbReference type="SAM" id="Coils"/>
    </source>
</evidence>
<dbReference type="InterPro" id="IPR011701">
    <property type="entry name" value="MFS"/>
</dbReference>
<dbReference type="Gene3D" id="1.20.1250.20">
    <property type="entry name" value="MFS general substrate transporter like domains"/>
    <property type="match status" value="1"/>
</dbReference>
<dbReference type="GO" id="GO:0022857">
    <property type="term" value="F:transmembrane transporter activity"/>
    <property type="evidence" value="ECO:0007669"/>
    <property type="project" value="InterPro"/>
</dbReference>
<feature type="transmembrane region" description="Helical" evidence="6">
    <location>
        <begin position="149"/>
        <end position="168"/>
    </location>
</feature>
<feature type="transmembrane region" description="Helical" evidence="6">
    <location>
        <begin position="205"/>
        <end position="228"/>
    </location>
</feature>
<dbReference type="AlphaFoldDB" id="A0AA88Y2I4"/>
<keyword evidence="2 6" id="KW-0812">Transmembrane</keyword>
<dbReference type="EMBL" id="VSWD01000007">
    <property type="protein sequence ID" value="KAK3096431.1"/>
    <property type="molecule type" value="Genomic_DNA"/>
</dbReference>
<feature type="transmembrane region" description="Helical" evidence="6">
    <location>
        <begin position="27"/>
        <end position="48"/>
    </location>
</feature>
<gene>
    <name evidence="8" type="ORF">FSP39_000039</name>
</gene>
<evidence type="ECO:0000313" key="8">
    <source>
        <dbReference type="EMBL" id="KAK3096431.1"/>
    </source>
</evidence>
<keyword evidence="4 6" id="KW-0472">Membrane</keyword>
<dbReference type="Pfam" id="PF07690">
    <property type="entry name" value="MFS_1"/>
    <property type="match status" value="1"/>
</dbReference>
<dbReference type="GO" id="GO:0016020">
    <property type="term" value="C:membrane"/>
    <property type="evidence" value="ECO:0007669"/>
    <property type="project" value="UniProtKB-SubCell"/>
</dbReference>
<evidence type="ECO:0000259" key="7">
    <source>
        <dbReference type="PROSITE" id="PS50850"/>
    </source>
</evidence>
<dbReference type="InterPro" id="IPR020846">
    <property type="entry name" value="MFS_dom"/>
</dbReference>
<evidence type="ECO:0000256" key="2">
    <source>
        <dbReference type="ARBA" id="ARBA00022692"/>
    </source>
</evidence>
<accession>A0AA88Y2I4</accession>
<keyword evidence="3 6" id="KW-1133">Transmembrane helix</keyword>
<evidence type="ECO:0000256" key="6">
    <source>
        <dbReference type="SAM" id="Phobius"/>
    </source>
</evidence>
<evidence type="ECO:0000256" key="3">
    <source>
        <dbReference type="ARBA" id="ARBA00022989"/>
    </source>
</evidence>
<comment type="subcellular location">
    <subcellularLocation>
        <location evidence="1">Membrane</location>
        <topology evidence="1">Multi-pass membrane protein</topology>
    </subcellularLocation>
</comment>
<feature type="transmembrane region" description="Helical" evidence="6">
    <location>
        <begin position="234"/>
        <end position="255"/>
    </location>
</feature>
<comment type="caution">
    <text evidence="8">The sequence shown here is derived from an EMBL/GenBank/DDBJ whole genome shotgun (WGS) entry which is preliminary data.</text>
</comment>
<feature type="transmembrane region" description="Helical" evidence="6">
    <location>
        <begin position="450"/>
        <end position="472"/>
    </location>
</feature>
<dbReference type="InterPro" id="IPR036259">
    <property type="entry name" value="MFS_trans_sf"/>
</dbReference>
<name>A0AA88Y2I4_PINIB</name>
<dbReference type="PROSITE" id="PS50850">
    <property type="entry name" value="MFS"/>
    <property type="match status" value="1"/>
</dbReference>
<feature type="transmembrane region" description="Helical" evidence="6">
    <location>
        <begin position="361"/>
        <end position="382"/>
    </location>
</feature>
<reference evidence="8" key="1">
    <citation type="submission" date="2019-08" db="EMBL/GenBank/DDBJ databases">
        <title>The improved chromosome-level genome for the pearl oyster Pinctada fucata martensii using PacBio sequencing and Hi-C.</title>
        <authorList>
            <person name="Zheng Z."/>
        </authorList>
    </citation>
    <scope>NUCLEOTIDE SEQUENCE</scope>
    <source>
        <strain evidence="8">ZZ-2019</strain>
        <tissue evidence="8">Adductor muscle</tissue>
    </source>
</reference>
<feature type="transmembrane region" description="Helical" evidence="6">
    <location>
        <begin position="394"/>
        <end position="415"/>
    </location>
</feature>
<sequence>MIDQNLDVDDIWRVLRPWGRYQIGQLVFMWLAMIPCVIHLMASVFIGYRPGYRCKTDHLNYGNMSVIQAQQCSIKVYPNASDLSDFETKTCDSGYNYDDHVDISFVTEWDLVCTGAEMAELSQALVLLGQGFGGFIFTSISDKFGRKPVHVTSHVLLFLLTASVTVIPSYTGFAIVRFLIGAMVEGLLLTSVVQYVETLPVEWRFCAEVIGLASWTTGIIIVTPFGYLMRGLSWRYLQLALSLISTYSLIEYWLFDESLRWLMANGKLKEAERVLRKAAKRNKMEFDEVIKQVKERMAAKVSNENELTSVVFDPEKKEATVYMTSGNDSDTKVELIKKIENVDQYQVKSYSMWTIITTPRILFNSVIIWIVWVTNSLTYYGLTLISASLVGDRFLNYFFIGAIEYLSALMEFLLLNRIGRRRTVILFLAIAGVCLLTATMISVFTGLGGLATFFVILGKWGITGSFSSIFLYTSEIYPTNMRNAGYGCASVAARVGSVLSPFAATLGNYVKWGPGVVFTSLCLLSSILVLFLPETTGKQLPTTIEELKTWYKENKGLKFGANKKKGITNEEI</sequence>
<evidence type="ECO:0000313" key="9">
    <source>
        <dbReference type="Proteomes" id="UP001186944"/>
    </source>
</evidence>
<feature type="transmembrane region" description="Helical" evidence="6">
    <location>
        <begin position="424"/>
        <end position="444"/>
    </location>
</feature>
<feature type="transmembrane region" description="Helical" evidence="6">
    <location>
        <begin position="174"/>
        <end position="193"/>
    </location>
</feature>
<evidence type="ECO:0000256" key="1">
    <source>
        <dbReference type="ARBA" id="ARBA00004141"/>
    </source>
</evidence>
<dbReference type="PANTHER" id="PTHR24064">
    <property type="entry name" value="SOLUTE CARRIER FAMILY 22 MEMBER"/>
    <property type="match status" value="1"/>
</dbReference>
<feature type="transmembrane region" description="Helical" evidence="6">
    <location>
        <begin position="512"/>
        <end position="532"/>
    </location>
</feature>
<feature type="domain" description="Major facilitator superfamily (MFS) profile" evidence="7">
    <location>
        <begin position="73"/>
        <end position="537"/>
    </location>
</feature>
<organism evidence="8 9">
    <name type="scientific">Pinctada imbricata</name>
    <name type="common">Atlantic pearl-oyster</name>
    <name type="synonym">Pinctada martensii</name>
    <dbReference type="NCBI Taxonomy" id="66713"/>
    <lineage>
        <taxon>Eukaryota</taxon>
        <taxon>Metazoa</taxon>
        <taxon>Spiralia</taxon>
        <taxon>Lophotrochozoa</taxon>
        <taxon>Mollusca</taxon>
        <taxon>Bivalvia</taxon>
        <taxon>Autobranchia</taxon>
        <taxon>Pteriomorphia</taxon>
        <taxon>Pterioida</taxon>
        <taxon>Pterioidea</taxon>
        <taxon>Pteriidae</taxon>
        <taxon>Pinctada</taxon>
    </lineage>
</organism>
<dbReference type="SUPFAM" id="SSF103473">
    <property type="entry name" value="MFS general substrate transporter"/>
    <property type="match status" value="1"/>
</dbReference>
<feature type="coiled-coil region" evidence="5">
    <location>
        <begin position="268"/>
        <end position="296"/>
    </location>
</feature>
<feature type="transmembrane region" description="Helical" evidence="6">
    <location>
        <begin position="484"/>
        <end position="506"/>
    </location>
</feature>
<protein>
    <recommendedName>
        <fullName evidence="7">Major facilitator superfamily (MFS) profile domain-containing protein</fullName>
    </recommendedName>
</protein>